<proteinExistence type="predicted"/>
<sequence length="119" mass="13850">MSRTDKVSFVVLLETYGTHRDVKMADRNRSSQVMKIDDLCNTPEKKLKVSFQDGLNENFRVQNAKPASKGYLNISKATLFRWIKEGKFPEPTRLSPKVVVWSKFEIDEWLEKNNLKVSK</sequence>
<evidence type="ECO:0000313" key="2">
    <source>
        <dbReference type="Proteomes" id="UP001498501"/>
    </source>
</evidence>
<organism evidence="1 2">
    <name type="scientific">Acinetobacter junii</name>
    <dbReference type="NCBI Taxonomy" id="40215"/>
    <lineage>
        <taxon>Bacteria</taxon>
        <taxon>Pseudomonadati</taxon>
        <taxon>Pseudomonadota</taxon>
        <taxon>Gammaproteobacteria</taxon>
        <taxon>Moraxellales</taxon>
        <taxon>Moraxellaceae</taxon>
        <taxon>Acinetobacter</taxon>
    </lineage>
</organism>
<keyword evidence="2" id="KW-1185">Reference proteome</keyword>
<dbReference type="InterPro" id="IPR010260">
    <property type="entry name" value="AlpA"/>
</dbReference>
<gene>
    <name evidence="1" type="ORF">WM018_09175</name>
</gene>
<dbReference type="Gene3D" id="1.10.238.160">
    <property type="match status" value="1"/>
</dbReference>
<dbReference type="Pfam" id="PF05930">
    <property type="entry name" value="Phage_AlpA"/>
    <property type="match status" value="1"/>
</dbReference>
<protein>
    <submittedName>
        <fullName evidence="1">AlpA family phage regulatory protein</fullName>
    </submittedName>
</protein>
<name>A0ABU8ZHR3_ACIJU</name>
<accession>A0ABU8ZHR3</accession>
<comment type="caution">
    <text evidence="1">The sequence shown here is derived from an EMBL/GenBank/DDBJ whole genome shotgun (WGS) entry which is preliminary data.</text>
</comment>
<reference evidence="1 2" key="1">
    <citation type="submission" date="2024-03" db="EMBL/GenBank/DDBJ databases">
        <title>Cross-transmission of Acinetobacter junii carrying blaOXA-58 in a neonatal intensive care unit.</title>
        <authorList>
            <person name="Bour M."/>
            <person name="Potron A."/>
            <person name="Lecointe D."/>
        </authorList>
    </citation>
    <scope>NUCLEOTIDE SEQUENCE [LARGE SCALE GENOMIC DNA]</scope>
    <source>
        <strain evidence="1 2">21A3096 case 1</strain>
    </source>
</reference>
<dbReference type="Proteomes" id="UP001498501">
    <property type="component" value="Unassembled WGS sequence"/>
</dbReference>
<dbReference type="EMBL" id="JBBMLE010000029">
    <property type="protein sequence ID" value="MEK0252675.1"/>
    <property type="molecule type" value="Genomic_DNA"/>
</dbReference>
<evidence type="ECO:0000313" key="1">
    <source>
        <dbReference type="EMBL" id="MEK0252675.1"/>
    </source>
</evidence>
<dbReference type="RefSeq" id="WP_126131900.1">
    <property type="nucleotide sequence ID" value="NZ_JAKSWL010000101.1"/>
</dbReference>